<feature type="region of interest" description="Disordered" evidence="12">
    <location>
        <begin position="487"/>
        <end position="514"/>
    </location>
</feature>
<dbReference type="InterPro" id="IPR010978">
    <property type="entry name" value="tRNA-bd_arm"/>
</dbReference>
<dbReference type="Gene3D" id="1.10.287.40">
    <property type="entry name" value="Serine-tRNA synthetase, tRNA binding domain"/>
    <property type="match status" value="1"/>
</dbReference>
<dbReference type="NCBIfam" id="TIGR00414">
    <property type="entry name" value="serS"/>
    <property type="match status" value="1"/>
</dbReference>
<keyword evidence="5 10" id="KW-0067">ATP-binding</keyword>
<evidence type="ECO:0000259" key="13">
    <source>
        <dbReference type="PROSITE" id="PS50862"/>
    </source>
</evidence>
<dbReference type="InterPro" id="IPR002317">
    <property type="entry name" value="Ser-tRNA-ligase_type_1"/>
</dbReference>
<comment type="similarity">
    <text evidence="1">Belongs to the class-II aminoacyl-tRNA synthetase family. Type-1 seryl-tRNA synthetase subfamily.</text>
</comment>
<reference evidence="14" key="2">
    <citation type="submission" date="2022-01" db="EMBL/GenBank/DDBJ databases">
        <authorList>
            <person name="Hirooka S."/>
            <person name="Miyagishima S.Y."/>
        </authorList>
    </citation>
    <scope>NUCLEOTIDE SEQUENCE</scope>
    <source>
        <strain evidence="14">NBRC 102759</strain>
    </source>
</reference>
<dbReference type="Proteomes" id="UP001061958">
    <property type="component" value="Unassembled WGS sequence"/>
</dbReference>
<evidence type="ECO:0000256" key="12">
    <source>
        <dbReference type="SAM" id="MobiDB-lite"/>
    </source>
</evidence>
<feature type="site" description="Important for serine binding" evidence="9">
    <location>
        <position position="445"/>
    </location>
</feature>
<keyword evidence="15" id="KW-1185">Reference proteome</keyword>
<feature type="binding site" evidence="9">
    <location>
        <position position="443"/>
    </location>
    <ligand>
        <name>L-serine</name>
        <dbReference type="ChEBI" id="CHEBI:33384"/>
    </ligand>
</feature>
<organism evidence="14 15">
    <name type="scientific">Galdieria partita</name>
    <dbReference type="NCBI Taxonomy" id="83374"/>
    <lineage>
        <taxon>Eukaryota</taxon>
        <taxon>Rhodophyta</taxon>
        <taxon>Bangiophyceae</taxon>
        <taxon>Galdieriales</taxon>
        <taxon>Galdieriaceae</taxon>
        <taxon>Galdieria</taxon>
    </lineage>
</organism>
<dbReference type="PRINTS" id="PR00981">
    <property type="entry name" value="TRNASYNTHSER"/>
</dbReference>
<dbReference type="Pfam" id="PF02403">
    <property type="entry name" value="Seryl_tRNA_N"/>
    <property type="match status" value="1"/>
</dbReference>
<reference evidence="14" key="1">
    <citation type="journal article" date="2022" name="Proc. Natl. Acad. Sci. U.S.A.">
        <title>Life cycle and functional genomics of the unicellular red alga Galdieria for elucidating algal and plant evolution and industrial use.</title>
        <authorList>
            <person name="Hirooka S."/>
            <person name="Itabashi T."/>
            <person name="Ichinose T.M."/>
            <person name="Onuma R."/>
            <person name="Fujiwara T."/>
            <person name="Yamashita S."/>
            <person name="Jong L.W."/>
            <person name="Tomita R."/>
            <person name="Iwane A.H."/>
            <person name="Miyagishima S.Y."/>
        </authorList>
    </citation>
    <scope>NUCLEOTIDE SEQUENCE</scope>
    <source>
        <strain evidence="14">NBRC 102759</strain>
    </source>
</reference>
<dbReference type="SUPFAM" id="SSF46589">
    <property type="entry name" value="tRNA-binding arm"/>
    <property type="match status" value="1"/>
</dbReference>
<dbReference type="CDD" id="cd00770">
    <property type="entry name" value="SerRS_core"/>
    <property type="match status" value="1"/>
</dbReference>
<evidence type="ECO:0000313" key="14">
    <source>
        <dbReference type="EMBL" id="GJQ13240.1"/>
    </source>
</evidence>
<dbReference type="FunFam" id="3.30.930.10:FF:000026">
    <property type="entry name" value="Seryl-tRNA synthetase, cytoplasmic"/>
    <property type="match status" value="1"/>
</dbReference>
<dbReference type="InterPro" id="IPR033729">
    <property type="entry name" value="SerRS_core"/>
</dbReference>
<evidence type="ECO:0000256" key="3">
    <source>
        <dbReference type="ARBA" id="ARBA00022598"/>
    </source>
</evidence>
<feature type="binding site" evidence="9">
    <location>
        <position position="287"/>
    </location>
    <ligand>
        <name>L-serine</name>
        <dbReference type="ChEBI" id="CHEBI:33384"/>
    </ligand>
</feature>
<keyword evidence="7" id="KW-0030">Aminoacyl-tRNA synthetase</keyword>
<feature type="domain" description="Aminoacyl-transfer RNA synthetases class-II family profile" evidence="13">
    <location>
        <begin position="237"/>
        <end position="469"/>
    </location>
</feature>
<dbReference type="EC" id="6.1.1.11" evidence="2"/>
<dbReference type="InterPro" id="IPR015866">
    <property type="entry name" value="Ser-tRNA-synth_1_N"/>
</dbReference>
<dbReference type="PANTHER" id="PTHR11778">
    <property type="entry name" value="SERYL-TRNA SYNTHETASE"/>
    <property type="match status" value="1"/>
</dbReference>
<dbReference type="EMBL" id="BQMJ01000041">
    <property type="protein sequence ID" value="GJQ13240.1"/>
    <property type="molecule type" value="Genomic_DNA"/>
</dbReference>
<accession>A0A9C7US49</accession>
<dbReference type="InterPro" id="IPR045864">
    <property type="entry name" value="aa-tRNA-synth_II/BPL/LPL"/>
</dbReference>
<evidence type="ECO:0000256" key="7">
    <source>
        <dbReference type="ARBA" id="ARBA00023146"/>
    </source>
</evidence>
<dbReference type="Gene3D" id="3.30.930.10">
    <property type="entry name" value="Bira Bifunctional Protein, Domain 2"/>
    <property type="match status" value="1"/>
</dbReference>
<feature type="coiled-coil region" evidence="11">
    <location>
        <begin position="107"/>
        <end position="151"/>
    </location>
</feature>
<feature type="binding site" evidence="9">
    <location>
        <position position="341"/>
    </location>
    <ligand>
        <name>L-serine</name>
        <dbReference type="ChEBI" id="CHEBI:33384"/>
    </ligand>
</feature>
<dbReference type="Pfam" id="PF00587">
    <property type="entry name" value="tRNA-synt_2b"/>
    <property type="match status" value="1"/>
</dbReference>
<keyword evidence="6" id="KW-0648">Protein biosynthesis</keyword>
<dbReference type="AlphaFoldDB" id="A0A9C7US49"/>
<evidence type="ECO:0000256" key="9">
    <source>
        <dbReference type="PIRSR" id="PIRSR001529-1"/>
    </source>
</evidence>
<comment type="caution">
    <text evidence="14">The sequence shown here is derived from an EMBL/GenBank/DDBJ whole genome shotgun (WGS) entry which is preliminary data.</text>
</comment>
<keyword evidence="3" id="KW-0436">Ligase</keyword>
<evidence type="ECO:0000256" key="8">
    <source>
        <dbReference type="ARBA" id="ARBA00031113"/>
    </source>
</evidence>
<dbReference type="GO" id="GO:0004828">
    <property type="term" value="F:serine-tRNA ligase activity"/>
    <property type="evidence" value="ECO:0007669"/>
    <property type="project" value="UniProtKB-EC"/>
</dbReference>
<dbReference type="InterPro" id="IPR042103">
    <property type="entry name" value="SerRS_1_N_sf"/>
</dbReference>
<feature type="compositionally biased region" description="Basic and acidic residues" evidence="12">
    <location>
        <begin position="497"/>
        <end position="514"/>
    </location>
</feature>
<dbReference type="GO" id="GO:0006434">
    <property type="term" value="P:seryl-tRNA aminoacylation"/>
    <property type="evidence" value="ECO:0007669"/>
    <property type="project" value="InterPro"/>
</dbReference>
<dbReference type="SUPFAM" id="SSF55681">
    <property type="entry name" value="Class II aaRS and biotin synthetases"/>
    <property type="match status" value="1"/>
</dbReference>
<dbReference type="GO" id="GO:0005524">
    <property type="term" value="F:ATP binding"/>
    <property type="evidence" value="ECO:0007669"/>
    <property type="project" value="UniProtKB-KW"/>
</dbReference>
<evidence type="ECO:0000256" key="10">
    <source>
        <dbReference type="PIRSR" id="PIRSR001529-2"/>
    </source>
</evidence>
<dbReference type="InterPro" id="IPR006195">
    <property type="entry name" value="aa-tRNA-synth_II"/>
</dbReference>
<dbReference type="PIRSF" id="PIRSF001529">
    <property type="entry name" value="Ser-tRNA-synth_IIa"/>
    <property type="match status" value="1"/>
</dbReference>
<feature type="binding site" evidence="10">
    <location>
        <begin position="334"/>
        <end position="337"/>
    </location>
    <ligand>
        <name>ATP</name>
        <dbReference type="ChEBI" id="CHEBI:30616"/>
    </ligand>
</feature>
<feature type="binding site" evidence="10">
    <location>
        <begin position="318"/>
        <end position="320"/>
    </location>
    <ligand>
        <name>ATP</name>
        <dbReference type="ChEBI" id="CHEBI:30616"/>
    </ligand>
</feature>
<evidence type="ECO:0000256" key="4">
    <source>
        <dbReference type="ARBA" id="ARBA00022741"/>
    </source>
</evidence>
<evidence type="ECO:0000313" key="15">
    <source>
        <dbReference type="Proteomes" id="UP001061958"/>
    </source>
</evidence>
<evidence type="ECO:0000256" key="5">
    <source>
        <dbReference type="ARBA" id="ARBA00022840"/>
    </source>
</evidence>
<evidence type="ECO:0000256" key="11">
    <source>
        <dbReference type="SAM" id="Coils"/>
    </source>
</evidence>
<gene>
    <name evidence="14" type="ORF">GpartN1_g5031.t1</name>
</gene>
<dbReference type="FunFam" id="1.10.287.40:FF:000002">
    <property type="entry name" value="Serine--tRNA ligase, cytoplasmic"/>
    <property type="match status" value="1"/>
</dbReference>
<dbReference type="OrthoDB" id="10264585at2759"/>
<evidence type="ECO:0000256" key="2">
    <source>
        <dbReference type="ARBA" id="ARBA00012840"/>
    </source>
</evidence>
<feature type="binding site" evidence="10">
    <location>
        <begin position="407"/>
        <end position="410"/>
    </location>
    <ligand>
        <name>ATP</name>
        <dbReference type="ChEBI" id="CHEBI:30616"/>
    </ligand>
</feature>
<evidence type="ECO:0000256" key="1">
    <source>
        <dbReference type="ARBA" id="ARBA00010728"/>
    </source>
</evidence>
<protein>
    <recommendedName>
        <fullName evidence="2">serine--tRNA ligase</fullName>
        <ecNumber evidence="2">6.1.1.11</ecNumber>
    </recommendedName>
    <alternativeName>
        <fullName evidence="8">Seryl-tRNA synthetase</fullName>
    </alternativeName>
</protein>
<feature type="binding site" evidence="9">
    <location>
        <position position="318"/>
    </location>
    <ligand>
        <name>L-serine</name>
        <dbReference type="ChEBI" id="CHEBI:33384"/>
    </ligand>
</feature>
<name>A0A9C7US49_9RHOD</name>
<keyword evidence="4" id="KW-0547">Nucleotide-binding</keyword>
<keyword evidence="11" id="KW-0175">Coiled coil</keyword>
<proteinExistence type="inferred from homology"/>
<evidence type="ECO:0000256" key="6">
    <source>
        <dbReference type="ARBA" id="ARBA00022917"/>
    </source>
</evidence>
<sequence>MRKWALGRRTIYSWERTLASGLHRFLPALLEPNTSFDSVERYFRFRTNKRYMLDINWFRIEKGGDPKVILESQRKRFASEEIVQKIIDLDEEWRKCRYQGDQLRKQLNATSKQIGQKKRNNEEATELMEKVVEIKNSISVTEKRIEELEFERDTLLKSVGNIVHESVFVSRDESENPVLRQWGEISSEKKSYNHVDLLYMIDGVEYERGVNVAGNRGYYLKGPAVALNLGLIHYGLQFLVKKGYLPLQTPYFMERDAMAKCAQLEDFDEQLYKVTGEGTQEKYLIATSEQPICCFHMNEWLDPKSLPLRYVGFSTCFRKETGSHGRDTLGIFRVHQFEKLEQFCITAPDPEVSYSMMEEMMHTAEEFYQSLNIPYRVVNIVSGALNNAAAKKYDLEGWFPASSSFRELVSCSNCTDYQARRLEIRYGLKKMGDREKKYVHMLNSTLCATTRVICCILENFQTADGVKVPEVLQPFVGHDFLPFKREPLKMPTTENPSKLDSESLTKNMRELKTS</sequence>
<dbReference type="InterPro" id="IPR002314">
    <property type="entry name" value="aa-tRNA-synt_IIb"/>
</dbReference>
<dbReference type="PROSITE" id="PS50862">
    <property type="entry name" value="AA_TRNA_LIGASE_II"/>
    <property type="match status" value="1"/>
</dbReference>